<feature type="non-terminal residue" evidence="2">
    <location>
        <position position="1480"/>
    </location>
</feature>
<evidence type="ECO:0008006" key="4">
    <source>
        <dbReference type="Google" id="ProtNLM"/>
    </source>
</evidence>
<gene>
    <name evidence="2" type="ORF">J4415_03570</name>
</gene>
<evidence type="ECO:0000313" key="2">
    <source>
        <dbReference type="EMBL" id="MBS3057678.1"/>
    </source>
</evidence>
<feature type="transmembrane region" description="Helical" evidence="1">
    <location>
        <begin position="41"/>
        <end position="61"/>
    </location>
</feature>
<dbReference type="EMBL" id="JAGVWD010000055">
    <property type="protein sequence ID" value="MBS3057678.1"/>
    <property type="molecule type" value="Genomic_DNA"/>
</dbReference>
<organism evidence="2 3">
    <name type="scientific">Candidatus Iainarchaeum sp</name>
    <dbReference type="NCBI Taxonomy" id="3101447"/>
    <lineage>
        <taxon>Archaea</taxon>
        <taxon>Candidatus Iainarchaeota</taxon>
        <taxon>Candidatus Iainarchaeia</taxon>
        <taxon>Candidatus Iainarchaeales</taxon>
        <taxon>Candidatus Iainarchaeaceae</taxon>
        <taxon>Candidatus Iainarchaeum</taxon>
    </lineage>
</organism>
<keyword evidence="1" id="KW-0812">Transmembrane</keyword>
<evidence type="ECO:0000256" key="1">
    <source>
        <dbReference type="SAM" id="Phobius"/>
    </source>
</evidence>
<protein>
    <recommendedName>
        <fullName evidence="4">Carboxypeptidase regulatory-like domain-containing protein</fullName>
    </recommendedName>
</protein>
<keyword evidence="1" id="KW-0472">Membrane</keyword>
<comment type="caution">
    <text evidence="2">The sequence shown here is derived from an EMBL/GenBank/DDBJ whole genome shotgun (WGS) entry which is preliminary data.</text>
</comment>
<name>A0A8T4KRD9_9ARCH</name>
<sequence>MGIKDIYFKLEDAYYRVLDKINAAIPVYKIIDPIDKVVPSFALLILIVAALIGFFVVLPLINIAPEAQYTDLELEITTGQNVPLGGVEVTIVQDGNIQKRQSNPLGKITIAVISGREVKLSAEKSGYEKYSKTITPSGAKFQQAIKLIAAAIKGREKTINFVGTDNKKLGGVKITVEFSCSTPGVEPEPKTIETTSGEIKITPPENCGALSISRISAPNYRQNEEDSLRIDETSEIIKLEAIPQPTGELRMKVVSDAAELLSNVRVVLYSPDGIEQTRTYSDYGYATLKASPGAYYVVATDEANRYASARKNVTITAEKKDDEIVLQRDIKGRFSIEVLDKSTNAMVKNAKVLLKTKEDMRIIAEGDTRDGNKVEFSVYDDVDYLLTVTHEEYKYETKDIKISDTNITIKLEKCTPENCGILIVSAYDEDNLAVVNAEISLYDADTNFLAFDTKQITDVNGNAKFLNVPEGKYFAKALKYPASGASEAREINIREITYFEIFMLIGQADVEITAKDQDGSAVPFAEAEFRTESGEQLGKISLDKGGIGKYKFKADKRIYAIVRSGGFSTYTTGAVQLMPNETAKLNAVMMPELISGEARAIYKGLYNTSDQNVFDLVERDKTYVVKMLLAIPKEKNYKSAGMHLRTGIDELMEKDDIFIKSVNAPNTSITKGTTYTAPTGYDADAKNITQGYAKWLNILWNAPEAGYYEISAEIRIRESAENAEPLALFYRVFGINQDNSYARDPADSELGSAESTSAKQALYALAYEKTYYTEPPPELCSVDFCFYDSIMDLKEMLLQHEEPFELVVFNDYNFFFTLQNNSDAVHNVAELRVKSTINGLDVSEDLEFSRYEFTNASGTKISGEANKANELPAIDLGNFTKNTAISGTIFLQPKIPDDAAILLEAISDYEKVWVKEVELDTRATAKANLDINVSPENLAPLIENPLTVVVRDSSTRSRIKDALVKVTINNDGSLQALAPQYTDIEGTAYFTLSALPANAQIIIDVEKYGYNPAQATKTIESEIIEISPSSLSYNLDVRVEQQQEEELTITSLVEPELTISNLELSLEDVDGLLDIEAMQNWLDQYVGATVLAKDVEETIKVNAVLSEAGKAIEEGSTIKGSLNLEVESADFGIIWPFAIDVSIAVGLGPEIELEQCMDISKSDWEAALIEGTAITDITLRNYCVIDGEPVVLRDLQAEIVWNGDRSGEFQIAVEGGALEVLTPLRTAMLMEEVPADGIVDMELAFAPLPDMQGEIAEADIIITARILTGTGEEQIIQTYPDEEIRAKIFITNLKDCISAAEGVGVIEMGAESSTTFEISRKSGDEGCGAIDMQFRLCSDSDSGGCDEIEVDPRTFDLDEDGDSKTITVQSDDIAGMHGIRVEAKPSGSDWTELGWIRVQVNEPGDAQFLLDTYQVILLEKDAPEYIEVTNKDYITKINVRAKAKNWDGYADEDYSWGAHFGKALSYGLIAGAAAMVWVVA</sequence>
<proteinExistence type="predicted"/>
<keyword evidence="1" id="KW-1133">Transmembrane helix</keyword>
<accession>A0A8T4KRD9</accession>
<dbReference type="Proteomes" id="UP000677687">
    <property type="component" value="Unassembled WGS sequence"/>
</dbReference>
<reference evidence="2" key="1">
    <citation type="submission" date="2021-03" db="EMBL/GenBank/DDBJ databases">
        <authorList>
            <person name="Jaffe A."/>
        </authorList>
    </citation>
    <scope>NUCLEOTIDE SEQUENCE</scope>
    <source>
        <strain evidence="2">RIFCSPHIGHO2_01_FULL_AR10_44_11</strain>
    </source>
</reference>
<reference evidence="2" key="2">
    <citation type="submission" date="2021-05" db="EMBL/GenBank/DDBJ databases">
        <title>Protein family content uncovers lineage relationships and bacterial pathway maintenance mechanisms in DPANN archaea.</title>
        <authorList>
            <person name="Castelle C.J."/>
            <person name="Meheust R."/>
            <person name="Jaffe A.L."/>
            <person name="Seitz K."/>
            <person name="Gong X."/>
            <person name="Baker B.J."/>
            <person name="Banfield J.F."/>
        </authorList>
    </citation>
    <scope>NUCLEOTIDE SEQUENCE</scope>
    <source>
        <strain evidence="2">RIFCSPHIGHO2_01_FULL_AR10_44_11</strain>
    </source>
</reference>
<evidence type="ECO:0000313" key="3">
    <source>
        <dbReference type="Proteomes" id="UP000677687"/>
    </source>
</evidence>